<keyword evidence="8" id="KW-0862">Zinc</keyword>
<dbReference type="SUPFAM" id="SSF53187">
    <property type="entry name" value="Zn-dependent exopeptidases"/>
    <property type="match status" value="1"/>
</dbReference>
<keyword evidence="7 11" id="KW-0378">Hydrolase</keyword>
<dbReference type="PANTHER" id="PTHR43808:SF31">
    <property type="entry name" value="N-ACETYL-L-CITRULLINE DEACETYLASE"/>
    <property type="match status" value="1"/>
</dbReference>
<evidence type="ECO:0000256" key="7">
    <source>
        <dbReference type="ARBA" id="ARBA00022801"/>
    </source>
</evidence>
<dbReference type="EMBL" id="JAPJZI010000001">
    <property type="protein sequence ID" value="MDA5397176.1"/>
    <property type="molecule type" value="Genomic_DNA"/>
</dbReference>
<comment type="similarity">
    <text evidence="2">Belongs to the peptidase M20A family. ArgE subfamily.</text>
</comment>
<comment type="caution">
    <text evidence="11">The sequence shown here is derived from an EMBL/GenBank/DDBJ whole genome shotgun (WGS) entry which is preliminary data.</text>
</comment>
<feature type="domain" description="Peptidase M20 dimerisation" evidence="10">
    <location>
        <begin position="174"/>
        <end position="280"/>
    </location>
</feature>
<dbReference type="GO" id="GO:0006526">
    <property type="term" value="P:L-arginine biosynthetic process"/>
    <property type="evidence" value="ECO:0007669"/>
    <property type="project" value="UniProtKB-KW"/>
</dbReference>
<evidence type="ECO:0000313" key="12">
    <source>
        <dbReference type="Proteomes" id="UP001151234"/>
    </source>
</evidence>
<evidence type="ECO:0000259" key="10">
    <source>
        <dbReference type="Pfam" id="PF07687"/>
    </source>
</evidence>
<dbReference type="AlphaFoldDB" id="A0A9X3UER9"/>
<keyword evidence="12" id="KW-1185">Reference proteome</keyword>
<dbReference type="GO" id="GO:0008777">
    <property type="term" value="F:acetylornithine deacetylase activity"/>
    <property type="evidence" value="ECO:0007669"/>
    <property type="project" value="UniProtKB-EC"/>
</dbReference>
<dbReference type="NCBIfam" id="TIGR01892">
    <property type="entry name" value="AcOrn-deacetyl"/>
    <property type="match status" value="1"/>
</dbReference>
<evidence type="ECO:0000256" key="1">
    <source>
        <dbReference type="ARBA" id="ARBA00001947"/>
    </source>
</evidence>
<dbReference type="InterPro" id="IPR050072">
    <property type="entry name" value="Peptidase_M20A"/>
</dbReference>
<dbReference type="Gene3D" id="3.30.70.360">
    <property type="match status" value="1"/>
</dbReference>
<dbReference type="InterPro" id="IPR011650">
    <property type="entry name" value="Peptidase_M20_dimer"/>
</dbReference>
<evidence type="ECO:0000256" key="4">
    <source>
        <dbReference type="ARBA" id="ARBA00022571"/>
    </source>
</evidence>
<comment type="cofactor">
    <cofactor evidence="1">
        <name>Zn(2+)</name>
        <dbReference type="ChEBI" id="CHEBI:29105"/>
    </cofactor>
</comment>
<dbReference type="InterPro" id="IPR010169">
    <property type="entry name" value="AcOrn-deacetyl"/>
</dbReference>
<evidence type="ECO:0000256" key="6">
    <source>
        <dbReference type="ARBA" id="ARBA00022723"/>
    </source>
</evidence>
<keyword evidence="6" id="KW-0479">Metal-binding</keyword>
<keyword evidence="4" id="KW-0055">Arginine biosynthesis</keyword>
<evidence type="ECO:0000256" key="8">
    <source>
        <dbReference type="ARBA" id="ARBA00022833"/>
    </source>
</evidence>
<keyword evidence="9" id="KW-0170">Cobalt</keyword>
<organism evidence="11 12">
    <name type="scientific">Hoeflea prorocentri</name>
    <dbReference type="NCBI Taxonomy" id="1922333"/>
    <lineage>
        <taxon>Bacteria</taxon>
        <taxon>Pseudomonadati</taxon>
        <taxon>Pseudomonadota</taxon>
        <taxon>Alphaproteobacteria</taxon>
        <taxon>Hyphomicrobiales</taxon>
        <taxon>Rhizobiaceae</taxon>
        <taxon>Hoeflea</taxon>
    </lineage>
</organism>
<proteinExistence type="inferred from homology"/>
<accession>A0A9X3UER9</accession>
<dbReference type="Proteomes" id="UP001151234">
    <property type="component" value="Unassembled WGS sequence"/>
</dbReference>
<evidence type="ECO:0000313" key="11">
    <source>
        <dbReference type="EMBL" id="MDA5397176.1"/>
    </source>
</evidence>
<name>A0A9X3UER9_9HYPH</name>
<sequence length="378" mass="40623">MELELNPLRILERLVSFRSIVGRSNLDIVEWVREFANSHGADVSIVPGPEGDRANLFISIGPRNVPGIVLSGHLDVVPAVEAGWEGDPFILRRKGERLYGRGTVDMKGFVACALAALANLRSKRLTRPVHIALSYDEEAGCKGVPHLIAKLPRLCAPPESVIVGEPTGLVPVLAHKGKVAARAVVRGKAGHSSRPDLGLNAIHAILPVLDTAVKEAQNLIKGPHDPNFEPPYSTLQIGTIRGGEAINIVPENCILEMEARAMFGVLPKRLLDPVEAALDRLRSEGFETSWEIVSSYPALRLDASTPLATQLAGLTGKRPLPAVSFGTEAGLFQEAGLDAIVCGPGEIGRAHRPNEYITLPELENCLVLIEAIGERLSE</sequence>
<dbReference type="CDD" id="cd03894">
    <property type="entry name" value="M20_ArgE"/>
    <property type="match status" value="1"/>
</dbReference>
<protein>
    <submittedName>
        <fullName evidence="11">Acetylornithine deacetylase</fullName>
        <ecNumber evidence="11">3.5.1.16</ecNumber>
    </submittedName>
</protein>
<keyword evidence="5" id="KW-0028">Amino-acid biosynthesis</keyword>
<dbReference type="Pfam" id="PF01546">
    <property type="entry name" value="Peptidase_M20"/>
    <property type="match status" value="1"/>
</dbReference>
<evidence type="ECO:0000256" key="3">
    <source>
        <dbReference type="ARBA" id="ARBA00022490"/>
    </source>
</evidence>
<evidence type="ECO:0000256" key="9">
    <source>
        <dbReference type="ARBA" id="ARBA00023285"/>
    </source>
</evidence>
<evidence type="ECO:0000256" key="5">
    <source>
        <dbReference type="ARBA" id="ARBA00022605"/>
    </source>
</evidence>
<dbReference type="EC" id="3.5.1.16" evidence="11"/>
<evidence type="ECO:0000256" key="2">
    <source>
        <dbReference type="ARBA" id="ARBA00005691"/>
    </source>
</evidence>
<dbReference type="GO" id="GO:0046872">
    <property type="term" value="F:metal ion binding"/>
    <property type="evidence" value="ECO:0007669"/>
    <property type="project" value="UniProtKB-KW"/>
</dbReference>
<dbReference type="SUPFAM" id="SSF55031">
    <property type="entry name" value="Bacterial exopeptidase dimerisation domain"/>
    <property type="match status" value="1"/>
</dbReference>
<dbReference type="InterPro" id="IPR036264">
    <property type="entry name" value="Bact_exopeptidase_dim_dom"/>
</dbReference>
<dbReference type="PANTHER" id="PTHR43808">
    <property type="entry name" value="ACETYLORNITHINE DEACETYLASE"/>
    <property type="match status" value="1"/>
</dbReference>
<dbReference type="InterPro" id="IPR002933">
    <property type="entry name" value="Peptidase_M20"/>
</dbReference>
<dbReference type="PROSITE" id="PS00759">
    <property type="entry name" value="ARGE_DAPE_CPG2_2"/>
    <property type="match status" value="1"/>
</dbReference>
<reference evidence="11" key="1">
    <citation type="submission" date="2022-11" db="EMBL/GenBank/DDBJ databases">
        <title>Draft genome sequence of Hoeflea poritis E7-10 and Hoeflea prorocentri PM5-8, separated from scleractinian coral Porites lutea and marine dinoflagellate.</title>
        <authorList>
            <person name="Zhang G."/>
            <person name="Wei Q."/>
            <person name="Cai L."/>
        </authorList>
    </citation>
    <scope>NUCLEOTIDE SEQUENCE</scope>
    <source>
        <strain evidence="11">PM5-8</strain>
    </source>
</reference>
<dbReference type="NCBIfam" id="NF005710">
    <property type="entry name" value="PRK07522.1"/>
    <property type="match status" value="1"/>
</dbReference>
<dbReference type="Gene3D" id="3.40.630.10">
    <property type="entry name" value="Zn peptidases"/>
    <property type="match status" value="1"/>
</dbReference>
<dbReference type="Pfam" id="PF07687">
    <property type="entry name" value="M20_dimer"/>
    <property type="match status" value="1"/>
</dbReference>
<gene>
    <name evidence="11" type="primary">argE</name>
    <name evidence="11" type="ORF">OQ273_01215</name>
</gene>
<keyword evidence="3" id="KW-0963">Cytoplasm</keyword>
<dbReference type="InterPro" id="IPR001261">
    <property type="entry name" value="ArgE/DapE_CS"/>
</dbReference>
<dbReference type="RefSeq" id="WP_267988645.1">
    <property type="nucleotide sequence ID" value="NZ_JAPJZI010000001.1"/>
</dbReference>